<dbReference type="EMBL" id="JBJYXY010000001">
    <property type="protein sequence ID" value="MFN2975555.1"/>
    <property type="molecule type" value="Genomic_DNA"/>
</dbReference>
<dbReference type="InterPro" id="IPR029149">
    <property type="entry name" value="Creatin/AminoP/Spt16_N"/>
</dbReference>
<keyword evidence="4" id="KW-1185">Reference proteome</keyword>
<evidence type="ECO:0000313" key="4">
    <source>
        <dbReference type="Proteomes" id="UP001634747"/>
    </source>
</evidence>
<evidence type="ECO:0000313" key="3">
    <source>
        <dbReference type="EMBL" id="MFN2975555.1"/>
    </source>
</evidence>
<dbReference type="Gene3D" id="3.40.350.10">
    <property type="entry name" value="Creatinase/prolidase N-terminal domain"/>
    <property type="match status" value="1"/>
</dbReference>
<comment type="caution">
    <text evidence="3">The sequence shown here is derived from an EMBL/GenBank/DDBJ whole genome shotgun (WGS) entry which is preliminary data.</text>
</comment>
<feature type="domain" description="Creatinase N-terminal" evidence="2">
    <location>
        <begin position="62"/>
        <end position="201"/>
    </location>
</feature>
<reference evidence="3 4" key="1">
    <citation type="submission" date="2024-12" db="EMBL/GenBank/DDBJ databases">
        <authorList>
            <person name="Lee Y."/>
        </authorList>
    </citation>
    <scope>NUCLEOTIDE SEQUENCE [LARGE SCALE GENOMIC DNA]</scope>
    <source>
        <strain evidence="3 4">03SUJ4</strain>
    </source>
</reference>
<sequence length="430" mass="46924">MQRRRFLQSSLIATGAMVSDGLQAQRVPDHADANRALPPSIAALKNRKSEAVPISNDERARRVQRAQELLQQQKMGALLLAGGTSLVYFTGLRWGNSERMMAYVIPARGAAFIVCPFFEEARVRERLSTVPGGDTIRVYTWLENESPYKLVSKGLMDAGLRTGSLGIEEKTPFVFADGIAKACPGWHIVDGTPVSAGCRMIKSPAELALMRLANQVTFEVYEAAWKAGHPGMATSDFSALVAAAYSRVGFPGFASCETGIYSALPHGSVTPQVIRENDIVLIDDGCTVEGYYSDISRTFVYGTPTDKMQRVFEVVRKAQTAAREAAKSGNECQSVDAAARKVITDAGFGPDYKTFTHRLGHGIGMDMHEWTYLVRGNATPMQANMTFSDEPGIYLSGEFGVRLEDDMVVTPNGGEWFTPQSHSLTEPFAV</sequence>
<dbReference type="SUPFAM" id="SSF53092">
    <property type="entry name" value="Creatinase/prolidase N-terminal domain"/>
    <property type="match status" value="1"/>
</dbReference>
<evidence type="ECO:0000259" key="1">
    <source>
        <dbReference type="Pfam" id="PF00557"/>
    </source>
</evidence>
<organism evidence="3 4">
    <name type="scientific">Terriglobus aquaticus</name>
    <dbReference type="NCBI Taxonomy" id="940139"/>
    <lineage>
        <taxon>Bacteria</taxon>
        <taxon>Pseudomonadati</taxon>
        <taxon>Acidobacteriota</taxon>
        <taxon>Terriglobia</taxon>
        <taxon>Terriglobales</taxon>
        <taxon>Acidobacteriaceae</taxon>
        <taxon>Terriglobus</taxon>
    </lineage>
</organism>
<dbReference type="InterPro" id="IPR050659">
    <property type="entry name" value="Peptidase_M24B"/>
</dbReference>
<dbReference type="Pfam" id="PF01321">
    <property type="entry name" value="Creatinase_N"/>
    <property type="match status" value="1"/>
</dbReference>
<dbReference type="Pfam" id="PF00557">
    <property type="entry name" value="Peptidase_M24"/>
    <property type="match status" value="1"/>
</dbReference>
<gene>
    <name evidence="3" type="ORF">ACK2TP_07250</name>
</gene>
<dbReference type="SUPFAM" id="SSF55920">
    <property type="entry name" value="Creatinase/aminopeptidase"/>
    <property type="match status" value="1"/>
</dbReference>
<name>A0ABW9KLU0_9BACT</name>
<dbReference type="InterPro" id="IPR036005">
    <property type="entry name" value="Creatinase/aminopeptidase-like"/>
</dbReference>
<protein>
    <submittedName>
        <fullName evidence="3">M24 family metallopeptidase</fullName>
    </submittedName>
</protein>
<dbReference type="InterPro" id="IPR000587">
    <property type="entry name" value="Creatinase_N"/>
</dbReference>
<evidence type="ECO:0000259" key="2">
    <source>
        <dbReference type="Pfam" id="PF01321"/>
    </source>
</evidence>
<dbReference type="RefSeq" id="WP_263412922.1">
    <property type="nucleotide sequence ID" value="NZ_BAABBH010000001.1"/>
</dbReference>
<dbReference type="Gene3D" id="3.90.230.10">
    <property type="entry name" value="Creatinase/methionine aminopeptidase superfamily"/>
    <property type="match status" value="1"/>
</dbReference>
<dbReference type="PANTHER" id="PTHR46112">
    <property type="entry name" value="AMINOPEPTIDASE"/>
    <property type="match status" value="1"/>
</dbReference>
<accession>A0ABW9KLU0</accession>
<dbReference type="Proteomes" id="UP001634747">
    <property type="component" value="Unassembled WGS sequence"/>
</dbReference>
<feature type="domain" description="Peptidase M24" evidence="1">
    <location>
        <begin position="209"/>
        <end position="410"/>
    </location>
</feature>
<dbReference type="PANTHER" id="PTHR46112:SF3">
    <property type="entry name" value="AMINOPEPTIDASE YPDF"/>
    <property type="match status" value="1"/>
</dbReference>
<proteinExistence type="predicted"/>
<dbReference type="InterPro" id="IPR000994">
    <property type="entry name" value="Pept_M24"/>
</dbReference>